<keyword evidence="2 4" id="KW-0547">Nucleotide-binding</keyword>
<dbReference type="GO" id="GO:0004674">
    <property type="term" value="F:protein serine/threonine kinase activity"/>
    <property type="evidence" value="ECO:0007669"/>
    <property type="project" value="UniProtKB-KW"/>
</dbReference>
<dbReference type="InterPro" id="IPR008984">
    <property type="entry name" value="SMAD_FHA_dom_sf"/>
</dbReference>
<dbReference type="Pfam" id="PF00069">
    <property type="entry name" value="Pkinase"/>
    <property type="match status" value="1"/>
</dbReference>
<keyword evidence="5" id="KW-0418">Kinase</keyword>
<dbReference type="GO" id="GO:0030998">
    <property type="term" value="C:linear element"/>
    <property type="evidence" value="ECO:0007669"/>
    <property type="project" value="EnsemblFungi"/>
</dbReference>
<dbReference type="GO" id="GO:0010845">
    <property type="term" value="P:positive regulation of reciprocal meiotic recombination"/>
    <property type="evidence" value="ECO:0007669"/>
    <property type="project" value="EnsemblFungi"/>
</dbReference>
<dbReference type="PROSITE" id="PS00107">
    <property type="entry name" value="PROTEIN_KINASE_ATP"/>
    <property type="match status" value="1"/>
</dbReference>
<dbReference type="Gene3D" id="2.60.200.20">
    <property type="match status" value="1"/>
</dbReference>
<organism evidence="8 9">
    <name type="scientific">Ogataea parapolymorpha (strain ATCC 26012 / BCRC 20466 / JCM 22074 / NRRL Y-7560 / DL-1)</name>
    <name type="common">Yeast</name>
    <name type="synonym">Hansenula polymorpha</name>
    <dbReference type="NCBI Taxonomy" id="871575"/>
    <lineage>
        <taxon>Eukaryota</taxon>
        <taxon>Fungi</taxon>
        <taxon>Dikarya</taxon>
        <taxon>Ascomycota</taxon>
        <taxon>Saccharomycotina</taxon>
        <taxon>Pichiomycetes</taxon>
        <taxon>Pichiales</taxon>
        <taxon>Pichiaceae</taxon>
        <taxon>Ogataea</taxon>
    </lineage>
</organism>
<dbReference type="GeneID" id="25774226"/>
<dbReference type="RefSeq" id="XP_013936629.1">
    <property type="nucleotide sequence ID" value="XM_014081154.1"/>
</dbReference>
<sequence>MSLSVYNRHTSRSYTIEISTHKTIRVGRVKAPEICASECVVDDPQVSSTHCFIWSVCFDESTAPLTYIQDISLNGTFINGRKLQKGFTILSDRDLIEIGDHLSLRYTGDSLKEEVVLEEHGWKVISQVIGKGTFGKVQLATKNSAFYAVKVLNCATASKENQILTQIDHPNIVRVHECMNANGSLRIYEDLATGGDLFSYMAQGNDVLRPVSETQALLIVYQVLKALEYLHSRGIVHRDLKLDNILIRRAPVRYPYVVLADFGAARRLDAQRTKRSARRMFTMVGTPEYAAPEIDLMQPRSTKGYTNKVDIWSLGVITYILLTGVSPFYSPCIEKTTIKVRQGDLLLKIEEWSKISIEAKQFVKGCLRAKVLQRLDVSGCLETDWINKRSHIEWLEKCYRVILGQ</sequence>
<proteinExistence type="inferred from homology"/>
<dbReference type="eggNOG" id="KOG0032">
    <property type="taxonomic scope" value="Eukaryota"/>
</dbReference>
<dbReference type="Gene3D" id="1.10.510.10">
    <property type="entry name" value="Transferase(Phosphotransferase) domain 1"/>
    <property type="match status" value="1"/>
</dbReference>
<dbReference type="InterPro" id="IPR000719">
    <property type="entry name" value="Prot_kinase_dom"/>
</dbReference>
<evidence type="ECO:0000259" key="6">
    <source>
        <dbReference type="PROSITE" id="PS50006"/>
    </source>
</evidence>
<dbReference type="HOGENOM" id="CLU_000288_63_0_1"/>
<dbReference type="PANTHER" id="PTHR24347">
    <property type="entry name" value="SERINE/THREONINE-PROTEIN KINASE"/>
    <property type="match status" value="1"/>
</dbReference>
<dbReference type="GO" id="GO:1904514">
    <property type="term" value="P:positive regulation of initiation of premeiotic DNA replication"/>
    <property type="evidence" value="ECO:0007669"/>
    <property type="project" value="EnsemblFungi"/>
</dbReference>
<dbReference type="GO" id="GO:0005524">
    <property type="term" value="F:ATP binding"/>
    <property type="evidence" value="ECO:0007669"/>
    <property type="project" value="UniProtKB-UniRule"/>
</dbReference>
<evidence type="ECO:0000256" key="2">
    <source>
        <dbReference type="ARBA" id="ARBA00022741"/>
    </source>
</evidence>
<dbReference type="Pfam" id="PF00498">
    <property type="entry name" value="FHA"/>
    <property type="match status" value="1"/>
</dbReference>
<evidence type="ECO:0000256" key="5">
    <source>
        <dbReference type="RuleBase" id="RU000304"/>
    </source>
</evidence>
<dbReference type="InterPro" id="IPR008271">
    <property type="entry name" value="Ser/Thr_kinase_AS"/>
</dbReference>
<evidence type="ECO:0000313" key="8">
    <source>
        <dbReference type="EMBL" id="ESX02043.1"/>
    </source>
</evidence>
<evidence type="ECO:0000256" key="4">
    <source>
        <dbReference type="PROSITE-ProRule" id="PRU10141"/>
    </source>
</evidence>
<dbReference type="EMBL" id="AEOI02000004">
    <property type="protein sequence ID" value="ESX02043.1"/>
    <property type="molecule type" value="Genomic_DNA"/>
</dbReference>
<dbReference type="STRING" id="871575.W1QJJ2"/>
<dbReference type="PROSITE" id="PS50006">
    <property type="entry name" value="FHA_DOMAIN"/>
    <property type="match status" value="1"/>
</dbReference>
<evidence type="ECO:0000256" key="3">
    <source>
        <dbReference type="ARBA" id="ARBA00022840"/>
    </source>
</evidence>
<accession>W1QJJ2</accession>
<dbReference type="SMART" id="SM00220">
    <property type="entry name" value="S_TKc"/>
    <property type="match status" value="1"/>
</dbReference>
<feature type="binding site" evidence="4">
    <location>
        <position position="150"/>
    </location>
    <ligand>
        <name>ATP</name>
        <dbReference type="ChEBI" id="CHEBI:30616"/>
    </ligand>
</feature>
<dbReference type="PROSITE" id="PS00108">
    <property type="entry name" value="PROTEIN_KINASE_ST"/>
    <property type="match status" value="1"/>
</dbReference>
<gene>
    <name evidence="8" type="ORF">HPODL_04803</name>
</gene>
<dbReference type="SMART" id="SM00240">
    <property type="entry name" value="FHA"/>
    <property type="match status" value="1"/>
</dbReference>
<evidence type="ECO:0000259" key="7">
    <source>
        <dbReference type="PROSITE" id="PS50011"/>
    </source>
</evidence>
<name>W1QJJ2_OGAPD</name>
<dbReference type="AlphaFoldDB" id="W1QJJ2"/>
<dbReference type="GO" id="GO:0051598">
    <property type="term" value="P:meiotic recombination checkpoint signaling"/>
    <property type="evidence" value="ECO:0007669"/>
    <property type="project" value="EnsemblFungi"/>
</dbReference>
<protein>
    <submittedName>
        <fullName evidence="8">Uncharacterized protein</fullName>
    </submittedName>
</protein>
<comment type="similarity">
    <text evidence="1">Belongs to the protein kinase superfamily. CAMK Ser/Thr protein kinase family. CHEK2 subfamily.</text>
</comment>
<dbReference type="InterPro" id="IPR017441">
    <property type="entry name" value="Protein_kinase_ATP_BS"/>
</dbReference>
<keyword evidence="3 4" id="KW-0067">ATP-binding</keyword>
<keyword evidence="5" id="KW-0723">Serine/threonine-protein kinase</keyword>
<feature type="domain" description="Protein kinase" evidence="7">
    <location>
        <begin position="123"/>
        <end position="386"/>
    </location>
</feature>
<evidence type="ECO:0000313" key="9">
    <source>
        <dbReference type="Proteomes" id="UP000008673"/>
    </source>
</evidence>
<dbReference type="KEGG" id="opa:HPODL_04803"/>
<keyword evidence="9" id="KW-1185">Reference proteome</keyword>
<dbReference type="SUPFAM" id="SSF56112">
    <property type="entry name" value="Protein kinase-like (PK-like)"/>
    <property type="match status" value="1"/>
</dbReference>
<feature type="domain" description="FHA" evidence="6">
    <location>
        <begin position="24"/>
        <end position="83"/>
    </location>
</feature>
<dbReference type="InterPro" id="IPR000253">
    <property type="entry name" value="FHA_dom"/>
</dbReference>
<dbReference type="GO" id="GO:0007131">
    <property type="term" value="P:reciprocal meiotic recombination"/>
    <property type="evidence" value="ECO:0007669"/>
    <property type="project" value="EnsemblFungi"/>
</dbReference>
<dbReference type="PROSITE" id="PS50011">
    <property type="entry name" value="PROTEIN_KINASE_DOM"/>
    <property type="match status" value="1"/>
</dbReference>
<dbReference type="OMA" id="EDQYTIT"/>
<evidence type="ECO:0000256" key="1">
    <source>
        <dbReference type="ARBA" id="ARBA00005575"/>
    </source>
</evidence>
<dbReference type="CDD" id="cd22670">
    <property type="entry name" value="FHA_MEK1-like"/>
    <property type="match status" value="1"/>
</dbReference>
<comment type="caution">
    <text evidence="8">The sequence shown here is derived from an EMBL/GenBank/DDBJ whole genome shotgun (WGS) entry which is preliminary data.</text>
</comment>
<keyword evidence="5" id="KW-0808">Transferase</keyword>
<dbReference type="OrthoDB" id="74764at2759"/>
<dbReference type="InterPro" id="IPR011009">
    <property type="entry name" value="Kinase-like_dom_sf"/>
</dbReference>
<dbReference type="SUPFAM" id="SSF49879">
    <property type="entry name" value="SMAD/FHA domain"/>
    <property type="match status" value="1"/>
</dbReference>
<dbReference type="Proteomes" id="UP000008673">
    <property type="component" value="Unassembled WGS sequence"/>
</dbReference>
<dbReference type="GO" id="GO:0030447">
    <property type="term" value="P:filamentous growth"/>
    <property type="evidence" value="ECO:0007669"/>
    <property type="project" value="UniProtKB-ARBA"/>
</dbReference>
<reference evidence="8 9" key="1">
    <citation type="journal article" date="2013" name="BMC Genomics">
        <title>Genome sequence and analysis of methylotrophic yeast Hansenula polymorpha DL1.</title>
        <authorList>
            <person name="Ravin N.V."/>
            <person name="Eldarov M.A."/>
            <person name="Kadnikov V.V."/>
            <person name="Beletsky A.V."/>
            <person name="Schneider J."/>
            <person name="Mardanova E.S."/>
            <person name="Smekalova E.M."/>
            <person name="Zvereva M.I."/>
            <person name="Dontsova O.A."/>
            <person name="Mardanov A.V."/>
            <person name="Skryabin K.G."/>
        </authorList>
    </citation>
    <scope>NUCLEOTIDE SEQUENCE [LARGE SCALE GENOMIC DNA]</scope>
    <source>
        <strain evidence="9">ATCC 26012 / BCRC 20466 / JCM 22074 / NRRL Y-7560 / DL-1</strain>
    </source>
</reference>